<keyword evidence="3" id="KW-1185">Reference proteome</keyword>
<gene>
    <name evidence="2" type="ORF">AVEN_2041_1</name>
</gene>
<accession>A0A4Y2F4L9</accession>
<name>A0A4Y2F4L9_ARAVE</name>
<organism evidence="2 3">
    <name type="scientific">Araneus ventricosus</name>
    <name type="common">Orbweaver spider</name>
    <name type="synonym">Epeira ventricosa</name>
    <dbReference type="NCBI Taxonomy" id="182803"/>
    <lineage>
        <taxon>Eukaryota</taxon>
        <taxon>Metazoa</taxon>
        <taxon>Ecdysozoa</taxon>
        <taxon>Arthropoda</taxon>
        <taxon>Chelicerata</taxon>
        <taxon>Arachnida</taxon>
        <taxon>Araneae</taxon>
        <taxon>Araneomorphae</taxon>
        <taxon>Entelegynae</taxon>
        <taxon>Araneoidea</taxon>
        <taxon>Araneidae</taxon>
        <taxon>Araneus</taxon>
    </lineage>
</organism>
<comment type="caution">
    <text evidence="2">The sequence shown here is derived from an EMBL/GenBank/DDBJ whole genome shotgun (WGS) entry which is preliminary data.</text>
</comment>
<feature type="signal peptide" evidence="1">
    <location>
        <begin position="1"/>
        <end position="17"/>
    </location>
</feature>
<keyword evidence="1" id="KW-0732">Signal</keyword>
<proteinExistence type="predicted"/>
<reference evidence="2 3" key="1">
    <citation type="journal article" date="2019" name="Sci. Rep.">
        <title>Orb-weaving spider Araneus ventricosus genome elucidates the spidroin gene catalogue.</title>
        <authorList>
            <person name="Kono N."/>
            <person name="Nakamura H."/>
            <person name="Ohtoshi R."/>
            <person name="Moran D.A.P."/>
            <person name="Shinohara A."/>
            <person name="Yoshida Y."/>
            <person name="Fujiwara M."/>
            <person name="Mori M."/>
            <person name="Tomita M."/>
            <person name="Arakawa K."/>
        </authorList>
    </citation>
    <scope>NUCLEOTIDE SEQUENCE [LARGE SCALE GENOMIC DNA]</scope>
</reference>
<dbReference type="EMBL" id="BGPR01248725">
    <property type="protein sequence ID" value="GBM34994.1"/>
    <property type="molecule type" value="Genomic_DNA"/>
</dbReference>
<protein>
    <submittedName>
        <fullName evidence="2">Uncharacterized protein</fullName>
    </submittedName>
</protein>
<dbReference type="Proteomes" id="UP000499080">
    <property type="component" value="Unassembled WGS sequence"/>
</dbReference>
<dbReference type="AlphaFoldDB" id="A0A4Y2F4L9"/>
<sequence>MKKEISLIAILVCSRLAVQICKLAASLTRQECKCETGLQQVNGSFEVTMGRTCSKLALQIIEKAEFEHNPGENSRSTRSEADALTIRPVKFCEEKIDLANISFDSIRIDLF</sequence>
<evidence type="ECO:0000313" key="2">
    <source>
        <dbReference type="EMBL" id="GBM34994.1"/>
    </source>
</evidence>
<feature type="chain" id="PRO_5021475642" evidence="1">
    <location>
        <begin position="18"/>
        <end position="111"/>
    </location>
</feature>
<evidence type="ECO:0000256" key="1">
    <source>
        <dbReference type="SAM" id="SignalP"/>
    </source>
</evidence>
<evidence type="ECO:0000313" key="3">
    <source>
        <dbReference type="Proteomes" id="UP000499080"/>
    </source>
</evidence>